<evidence type="ECO:0000256" key="4">
    <source>
        <dbReference type="SAM" id="MobiDB-lite"/>
    </source>
</evidence>
<protein>
    <submittedName>
        <fullName evidence="6">ATP-binding cassette domain-containing protein</fullName>
    </submittedName>
</protein>
<dbReference type="SUPFAM" id="SSF52540">
    <property type="entry name" value="P-loop containing nucleoside triphosphate hydrolases"/>
    <property type="match status" value="1"/>
</dbReference>
<evidence type="ECO:0000256" key="1">
    <source>
        <dbReference type="ARBA" id="ARBA00022448"/>
    </source>
</evidence>
<name>A0ABU2WYX0_9ACTN</name>
<dbReference type="EMBL" id="JAVRFL010000017">
    <property type="protein sequence ID" value="MDT0530546.1"/>
    <property type="molecule type" value="Genomic_DNA"/>
</dbReference>
<evidence type="ECO:0000313" key="7">
    <source>
        <dbReference type="Proteomes" id="UP001180973"/>
    </source>
</evidence>
<feature type="compositionally biased region" description="Low complexity" evidence="4">
    <location>
        <begin position="265"/>
        <end position="285"/>
    </location>
</feature>
<comment type="caution">
    <text evidence="6">The sequence shown here is derived from an EMBL/GenBank/DDBJ whole genome shotgun (WGS) entry which is preliminary data.</text>
</comment>
<dbReference type="InterPro" id="IPR027417">
    <property type="entry name" value="P-loop_NTPase"/>
</dbReference>
<keyword evidence="2" id="KW-0547">Nucleotide-binding</keyword>
<feature type="region of interest" description="Disordered" evidence="4">
    <location>
        <begin position="254"/>
        <end position="298"/>
    </location>
</feature>
<evidence type="ECO:0000313" key="6">
    <source>
        <dbReference type="EMBL" id="MDT0530546.1"/>
    </source>
</evidence>
<reference evidence="6" key="1">
    <citation type="submission" date="2023-09" db="EMBL/GenBank/DDBJ databases">
        <title>30 novel species of actinomycetes from the DSMZ collection.</title>
        <authorList>
            <person name="Nouioui I."/>
        </authorList>
    </citation>
    <scope>NUCLEOTIDE SEQUENCE</scope>
    <source>
        <strain evidence="6">DSM 115977</strain>
    </source>
</reference>
<feature type="domain" description="ABC transporter" evidence="5">
    <location>
        <begin position="7"/>
        <end position="254"/>
    </location>
</feature>
<dbReference type="Gene3D" id="3.40.50.300">
    <property type="entry name" value="P-loop containing nucleotide triphosphate hydrolases"/>
    <property type="match status" value="1"/>
</dbReference>
<dbReference type="Pfam" id="PF00005">
    <property type="entry name" value="ABC_tran"/>
    <property type="match status" value="1"/>
</dbReference>
<dbReference type="InterPro" id="IPR003439">
    <property type="entry name" value="ABC_transporter-like_ATP-bd"/>
</dbReference>
<dbReference type="PANTHER" id="PTHR45772:SF7">
    <property type="entry name" value="AMINO ACID ABC TRANSPORTER ATP-BINDING PROTEIN"/>
    <property type="match status" value="1"/>
</dbReference>
<dbReference type="PANTHER" id="PTHR45772">
    <property type="entry name" value="CONSERVED COMPONENT OF ABC TRANSPORTER FOR NATURAL AMINO ACIDS-RELATED"/>
    <property type="match status" value="1"/>
</dbReference>
<dbReference type="SMART" id="SM00382">
    <property type="entry name" value="AAA"/>
    <property type="match status" value="1"/>
</dbReference>
<evidence type="ECO:0000256" key="2">
    <source>
        <dbReference type="ARBA" id="ARBA00022741"/>
    </source>
</evidence>
<organism evidence="6 7">
    <name type="scientific">Micromonospora reichwaldensis</name>
    <dbReference type="NCBI Taxonomy" id="3075516"/>
    <lineage>
        <taxon>Bacteria</taxon>
        <taxon>Bacillati</taxon>
        <taxon>Actinomycetota</taxon>
        <taxon>Actinomycetes</taxon>
        <taxon>Micromonosporales</taxon>
        <taxon>Micromonosporaceae</taxon>
        <taxon>Micromonospora</taxon>
    </lineage>
</organism>
<keyword evidence="1" id="KW-0813">Transport</keyword>
<accession>A0ABU2WYX0</accession>
<dbReference type="InterPro" id="IPR003593">
    <property type="entry name" value="AAA+_ATPase"/>
</dbReference>
<keyword evidence="3 6" id="KW-0067">ATP-binding</keyword>
<proteinExistence type="predicted"/>
<dbReference type="GO" id="GO:0005524">
    <property type="term" value="F:ATP binding"/>
    <property type="evidence" value="ECO:0007669"/>
    <property type="project" value="UniProtKB-KW"/>
</dbReference>
<dbReference type="PROSITE" id="PS50893">
    <property type="entry name" value="ABC_TRANSPORTER_2"/>
    <property type="match status" value="1"/>
</dbReference>
<keyword evidence="7" id="KW-1185">Reference proteome</keyword>
<evidence type="ECO:0000256" key="3">
    <source>
        <dbReference type="ARBA" id="ARBA00022840"/>
    </source>
</evidence>
<evidence type="ECO:0000259" key="5">
    <source>
        <dbReference type="PROSITE" id="PS50893"/>
    </source>
</evidence>
<dbReference type="InterPro" id="IPR051120">
    <property type="entry name" value="ABC_AA/LPS_Transport"/>
</dbReference>
<gene>
    <name evidence="6" type="ORF">RM555_16255</name>
</gene>
<sequence length="298" mass="31554">MDETKLLVGRGLTKRYGGVTALADVSFELRAGEILGLVGPNGAGKTTLVDLISGAQAATAGELLLRGQRLTGPASRRARAGLGRTFQYPQLALHLSVRDNLLLGRHAQRHNTPWRMIAGAFTGVVRPQRAADREGVRQLAHELGIEGLDREAGDLTLGEQRLVEVGRALGQNPVVLLLDEPFAGSDAQGVAGIADVIRTVQRRGHAVILVDHNVDLVARLVDRVLLLDRGRVAFDGEPAECLASPQMQQVYFGSTDADEDEDDAATAAVAGDASAGADATAPTDDSVPRQGRVEDVRS</sequence>
<dbReference type="RefSeq" id="WP_311412532.1">
    <property type="nucleotide sequence ID" value="NZ_JAVRFL010000017.1"/>
</dbReference>
<dbReference type="Proteomes" id="UP001180973">
    <property type="component" value="Unassembled WGS sequence"/>
</dbReference>